<reference evidence="8" key="1">
    <citation type="journal article" date="2023" name="Insect Mol. Biol.">
        <title>Genome sequencing provides insights into the evolution of gene families encoding plant cell wall-degrading enzymes in longhorned beetles.</title>
        <authorList>
            <person name="Shin N.R."/>
            <person name="Okamura Y."/>
            <person name="Kirsch R."/>
            <person name="Pauchet Y."/>
        </authorList>
    </citation>
    <scope>NUCLEOTIDE SEQUENCE</scope>
    <source>
        <strain evidence="8">MMC_N1</strain>
    </source>
</reference>
<dbReference type="InterPro" id="IPR000436">
    <property type="entry name" value="Sushi_SCR_CCP_dom"/>
</dbReference>
<keyword evidence="3 4" id="KW-1015">Disulfide bond</keyword>
<dbReference type="SMART" id="SM00231">
    <property type="entry name" value="FA58C"/>
    <property type="match status" value="2"/>
</dbReference>
<feature type="domain" description="F5/8 type C" evidence="5">
    <location>
        <begin position="23"/>
        <end position="172"/>
    </location>
</feature>
<gene>
    <name evidence="8" type="ORF">NQ317_011255</name>
</gene>
<dbReference type="Gene3D" id="2.10.70.10">
    <property type="entry name" value="Complement Module, domain 1"/>
    <property type="match status" value="2"/>
</dbReference>
<evidence type="ECO:0000259" key="5">
    <source>
        <dbReference type="PROSITE" id="PS50022"/>
    </source>
</evidence>
<accession>A0ABQ9JLX4</accession>
<evidence type="ECO:0000256" key="4">
    <source>
        <dbReference type="PROSITE-ProRule" id="PRU00302"/>
    </source>
</evidence>
<dbReference type="SMART" id="SM00032">
    <property type="entry name" value="CCP"/>
    <property type="match status" value="5"/>
</dbReference>
<proteinExistence type="predicted"/>
<sequence length="1017" mass="112519">MYKQPVLFFTANVAKGFTPTQECRPVGDLGLINGGIPDVFITVSSSEVGYDKSMIRLNSGVGWCGNTIEGGSNWILIDLKAPTIIRGFRTMAVSRLDGSLAFTSAVRIQYTDDLTDVFKDYRNPDGLAVEFTIEKPTLSILNLPVPIEARFIKFKIQDYVGAPCLKLEIMGCTRLECMDINECEANNGGCQQRCINSAEWDIVHYIESSENGLRDGDILQINKSCVPILCPLINTPENGMILSTKEKYYFGDLIKFQCSFGYVMTGSSTLLCTSTGVWNGSIPECRYAQCVSLPDDKHEGLNLYATMKIVDNVTLHCGTPGRQLRSTSTAGFRQCVYDPKPGLPDYWLSAAAPSCPRVDCGIPPPTSGAEYGQYIDTKYQSSFFFGCQNTFKLAGQSSKHDNMVRCQTNGICAVRGPVCQDPGRPSDGFQISKSYEQGSEISFGCNRPGYILINPRPITCIREPECKIIRPLGLASGKIPDSAINATSERPNYEAKNVRLNSVTGWCGKQEAFTYGKVYRVKAILVKGVVTNDIVGRPTEIRFFYKQADSENYVVYFPNFNLTMRDPGNYGELAMISLPKYVQARFVILGIVSYMDNACLKFELMGCDEPEKEPLLGYDYGFSPCVDNETPMFQSCPQQPIIVQKDTNGGILPINISEPNAIDNSGSIARLEVKPANFKTPMYIFEDTVVKYIAYDYDGNVAICEINITVPDNTPPQLVCPQSYVIELIHATDASGEVHTTFIPDKAIIPIGGFENVTVIATDKYGNRASCHFQVAVQATPCVDWELKPPVNGSLNCLQEEKGLECIATCNSGYRFTDGQPVKTFSCDDGTPWKPSSIVPDCVSESTEQADYHFTASINYRANGAVATSCLNQYTELISQYYDDLNKVLSERCSAVNVKMNVTFIKAQPLLIEDNVVKVDFILDITPIVRQPQLYDLCGSTLSLMFDLSVPYASDVIEPLLNMSAIALKSASHRGFTCNIGEVLNMDTNDVPRCCEYTYQHIIPDDVAEIKYYFHIT</sequence>
<dbReference type="SUPFAM" id="SSF49785">
    <property type="entry name" value="Galactose-binding domain-like"/>
    <property type="match status" value="2"/>
</dbReference>
<comment type="caution">
    <text evidence="8">The sequence shown here is derived from an EMBL/GenBank/DDBJ whole genome shotgun (WGS) entry which is preliminary data.</text>
</comment>
<feature type="domain" description="Sushi" evidence="7">
    <location>
        <begin position="228"/>
        <end position="287"/>
    </location>
</feature>
<dbReference type="InterPro" id="IPR000421">
    <property type="entry name" value="FA58C"/>
</dbReference>
<name>A0ABQ9JLX4_9CUCU</name>
<dbReference type="PROSITE" id="PS50923">
    <property type="entry name" value="SUSHI"/>
    <property type="match status" value="1"/>
</dbReference>
<dbReference type="PROSITE" id="PS50825">
    <property type="entry name" value="HYR"/>
    <property type="match status" value="1"/>
</dbReference>
<comment type="caution">
    <text evidence="4">Lacks conserved residue(s) required for the propagation of feature annotation.</text>
</comment>
<dbReference type="Pfam" id="PF02494">
    <property type="entry name" value="HYR"/>
    <property type="match status" value="1"/>
</dbReference>
<dbReference type="Proteomes" id="UP001162164">
    <property type="component" value="Unassembled WGS sequence"/>
</dbReference>
<evidence type="ECO:0000256" key="1">
    <source>
        <dbReference type="ARBA" id="ARBA00022729"/>
    </source>
</evidence>
<feature type="domain" description="F5/8 type C" evidence="5">
    <location>
        <begin position="466"/>
        <end position="607"/>
    </location>
</feature>
<evidence type="ECO:0000313" key="9">
    <source>
        <dbReference type="Proteomes" id="UP001162164"/>
    </source>
</evidence>
<evidence type="ECO:0000313" key="8">
    <source>
        <dbReference type="EMBL" id="KAJ8978623.1"/>
    </source>
</evidence>
<dbReference type="Pfam" id="PF00084">
    <property type="entry name" value="Sushi"/>
    <property type="match status" value="1"/>
</dbReference>
<dbReference type="InterPro" id="IPR008979">
    <property type="entry name" value="Galactose-bd-like_sf"/>
</dbReference>
<keyword evidence="9" id="KW-1185">Reference proteome</keyword>
<dbReference type="InterPro" id="IPR035976">
    <property type="entry name" value="Sushi/SCR/CCP_sf"/>
</dbReference>
<evidence type="ECO:0000259" key="7">
    <source>
        <dbReference type="PROSITE" id="PS50923"/>
    </source>
</evidence>
<dbReference type="PANTHER" id="PTHR45656:SF4">
    <property type="entry name" value="PROTEIN CBR-CLEC-78"/>
    <property type="match status" value="1"/>
</dbReference>
<dbReference type="Pfam" id="PF00754">
    <property type="entry name" value="F5_F8_type_C"/>
    <property type="match status" value="1"/>
</dbReference>
<evidence type="ECO:0000256" key="3">
    <source>
        <dbReference type="ARBA" id="ARBA00023157"/>
    </source>
</evidence>
<dbReference type="InterPro" id="IPR051277">
    <property type="entry name" value="SEZ6_CSMD_C4BPB_Regulators"/>
</dbReference>
<dbReference type="PANTHER" id="PTHR45656">
    <property type="entry name" value="PROTEIN CBR-CLEC-78"/>
    <property type="match status" value="1"/>
</dbReference>
<dbReference type="SUPFAM" id="SSF57535">
    <property type="entry name" value="Complement control module/SCR domain"/>
    <property type="match status" value="2"/>
</dbReference>
<dbReference type="EMBL" id="JAPWTJ010000416">
    <property type="protein sequence ID" value="KAJ8978623.1"/>
    <property type="molecule type" value="Genomic_DNA"/>
</dbReference>
<evidence type="ECO:0000259" key="6">
    <source>
        <dbReference type="PROSITE" id="PS50825"/>
    </source>
</evidence>
<protein>
    <submittedName>
        <fullName evidence="8">Uncharacterized protein</fullName>
    </submittedName>
</protein>
<organism evidence="8 9">
    <name type="scientific">Molorchus minor</name>
    <dbReference type="NCBI Taxonomy" id="1323400"/>
    <lineage>
        <taxon>Eukaryota</taxon>
        <taxon>Metazoa</taxon>
        <taxon>Ecdysozoa</taxon>
        <taxon>Arthropoda</taxon>
        <taxon>Hexapoda</taxon>
        <taxon>Insecta</taxon>
        <taxon>Pterygota</taxon>
        <taxon>Neoptera</taxon>
        <taxon>Endopterygota</taxon>
        <taxon>Coleoptera</taxon>
        <taxon>Polyphaga</taxon>
        <taxon>Cucujiformia</taxon>
        <taxon>Chrysomeloidea</taxon>
        <taxon>Cerambycidae</taxon>
        <taxon>Lamiinae</taxon>
        <taxon>Monochamini</taxon>
        <taxon>Molorchus</taxon>
    </lineage>
</organism>
<keyword evidence="4" id="KW-0768">Sushi</keyword>
<feature type="disulfide bond" evidence="4">
    <location>
        <begin position="258"/>
        <end position="285"/>
    </location>
</feature>
<dbReference type="CDD" id="cd00033">
    <property type="entry name" value="CCP"/>
    <property type="match status" value="2"/>
</dbReference>
<dbReference type="Gene3D" id="2.60.120.260">
    <property type="entry name" value="Galactose-binding domain-like"/>
    <property type="match status" value="2"/>
</dbReference>
<evidence type="ECO:0000256" key="2">
    <source>
        <dbReference type="ARBA" id="ARBA00022737"/>
    </source>
</evidence>
<keyword evidence="2" id="KW-0677">Repeat</keyword>
<dbReference type="PROSITE" id="PS50022">
    <property type="entry name" value="FA58C_3"/>
    <property type="match status" value="2"/>
</dbReference>
<feature type="domain" description="HYR" evidence="6">
    <location>
        <begin position="626"/>
        <end position="712"/>
    </location>
</feature>
<keyword evidence="1" id="KW-0732">Signal</keyword>
<dbReference type="InterPro" id="IPR003410">
    <property type="entry name" value="HYR_dom"/>
</dbReference>